<evidence type="ECO:0000256" key="2">
    <source>
        <dbReference type="ARBA" id="ARBA00004236"/>
    </source>
</evidence>
<dbReference type="InterPro" id="IPR022682">
    <property type="entry name" value="Calpain_domain_III"/>
</dbReference>
<dbReference type="Gene3D" id="3.90.70.10">
    <property type="entry name" value="Cysteine proteinases"/>
    <property type="match status" value="1"/>
</dbReference>
<comment type="similarity">
    <text evidence="4">Belongs to the peptidase C2 family.</text>
</comment>
<dbReference type="InterPro" id="IPR001300">
    <property type="entry name" value="Peptidase_C2_calpain_cat"/>
</dbReference>
<dbReference type="Proteomes" id="UP000028760">
    <property type="component" value="Unassembled WGS sequence"/>
</dbReference>
<evidence type="ECO:0000256" key="9">
    <source>
        <dbReference type="ARBA" id="ARBA00023136"/>
    </source>
</evidence>
<reference evidence="13" key="3">
    <citation type="submission" date="2025-09" db="UniProtKB">
        <authorList>
            <consortium name="Ensembl"/>
        </authorList>
    </citation>
    <scope>IDENTIFICATION</scope>
</reference>
<dbReference type="Gene3D" id="1.10.238.10">
    <property type="entry name" value="EF-hand"/>
    <property type="match status" value="1"/>
</dbReference>
<keyword evidence="8" id="KW-0378">Hydrolase</keyword>
<dbReference type="AlphaFoldDB" id="A0A087YL75"/>
<name>A0A087YL75_POEFO</name>
<dbReference type="SUPFAM" id="SSF54001">
    <property type="entry name" value="Cysteine proteinases"/>
    <property type="match status" value="1"/>
</dbReference>
<dbReference type="SMART" id="SM00230">
    <property type="entry name" value="CysPc"/>
    <property type="match status" value="1"/>
</dbReference>
<dbReference type="GO" id="GO:0004198">
    <property type="term" value="F:calcium-dependent cysteine-type endopeptidase activity"/>
    <property type="evidence" value="ECO:0007669"/>
    <property type="project" value="InterPro"/>
</dbReference>
<evidence type="ECO:0000256" key="3">
    <source>
        <dbReference type="ARBA" id="ARBA00004496"/>
    </source>
</evidence>
<reference evidence="14" key="1">
    <citation type="submission" date="2013-10" db="EMBL/GenBank/DDBJ databases">
        <authorList>
            <person name="Schartl M."/>
            <person name="Warren W."/>
        </authorList>
    </citation>
    <scope>NUCLEOTIDE SEQUENCE [LARGE SCALE GENOMIC DNA]</scope>
    <source>
        <strain evidence="14">female</strain>
    </source>
</reference>
<dbReference type="Pfam" id="PF00648">
    <property type="entry name" value="Peptidase_C2"/>
    <property type="match status" value="1"/>
</dbReference>
<reference evidence="13" key="2">
    <citation type="submission" date="2025-08" db="UniProtKB">
        <authorList>
            <consortium name="Ensembl"/>
        </authorList>
    </citation>
    <scope>IDENTIFICATION</scope>
</reference>
<feature type="domain" description="Calpain catalytic" evidence="12">
    <location>
        <begin position="20"/>
        <end position="309"/>
    </location>
</feature>
<dbReference type="InterPro" id="IPR022684">
    <property type="entry name" value="Calpain_cysteine_protease"/>
</dbReference>
<dbReference type="Pfam" id="PF01067">
    <property type="entry name" value="Calpain_III"/>
    <property type="match status" value="1"/>
</dbReference>
<keyword evidence="8" id="KW-0788">Thiol protease</keyword>
<comment type="caution">
    <text evidence="11">Lacks conserved residue(s) required for the propagation of feature annotation.</text>
</comment>
<accession>A0A087YL75</accession>
<organism evidence="13 14">
    <name type="scientific">Poecilia formosa</name>
    <name type="common">Amazon molly</name>
    <name type="synonym">Limia formosa</name>
    <dbReference type="NCBI Taxonomy" id="48698"/>
    <lineage>
        <taxon>Eukaryota</taxon>
        <taxon>Metazoa</taxon>
        <taxon>Chordata</taxon>
        <taxon>Craniata</taxon>
        <taxon>Vertebrata</taxon>
        <taxon>Euteleostomi</taxon>
        <taxon>Actinopterygii</taxon>
        <taxon>Neopterygii</taxon>
        <taxon>Teleostei</taxon>
        <taxon>Neoteleostei</taxon>
        <taxon>Acanthomorphata</taxon>
        <taxon>Ovalentaria</taxon>
        <taxon>Atherinomorphae</taxon>
        <taxon>Cyprinodontiformes</taxon>
        <taxon>Poeciliidae</taxon>
        <taxon>Poeciliinae</taxon>
        <taxon>Poecilia</taxon>
    </lineage>
</organism>
<evidence type="ECO:0000256" key="11">
    <source>
        <dbReference type="PROSITE-ProRule" id="PRU00239"/>
    </source>
</evidence>
<dbReference type="eggNOG" id="KOG0045">
    <property type="taxonomic scope" value="Eukaryota"/>
</dbReference>
<feature type="active site" evidence="10">
    <location>
        <position position="260"/>
    </location>
</feature>
<evidence type="ECO:0000256" key="1">
    <source>
        <dbReference type="ARBA" id="ARBA00001913"/>
    </source>
</evidence>
<dbReference type="GeneTree" id="ENSGT00940000154784"/>
<dbReference type="PROSITE" id="PS50203">
    <property type="entry name" value="CALPAIN_CAT"/>
    <property type="match status" value="1"/>
</dbReference>
<keyword evidence="14" id="KW-1185">Reference proteome</keyword>
<keyword evidence="6" id="KW-0963">Cytoplasm</keyword>
<dbReference type="GO" id="GO:0005737">
    <property type="term" value="C:cytoplasm"/>
    <property type="evidence" value="ECO:0007669"/>
    <property type="project" value="UniProtKB-SubCell"/>
</dbReference>
<dbReference type="GO" id="GO:0006508">
    <property type="term" value="P:proteolysis"/>
    <property type="evidence" value="ECO:0007669"/>
    <property type="project" value="InterPro"/>
</dbReference>
<dbReference type="GO" id="GO:0005886">
    <property type="term" value="C:plasma membrane"/>
    <property type="evidence" value="ECO:0007669"/>
    <property type="project" value="UniProtKB-SubCell"/>
</dbReference>
<sequence>PGLNQVYEALKRRCLETGRLFRDDAFPALGASLGFNELGPNSYKVRGVSWRRPMVSSDSAHLVGSDPVLCQNPVNRAHMEALREPDVGPSGSIRTSPEPKSHWVWFRPKRSLRFWTRLDRTTYKCPIDSLITHISTLIITIMTKAKGRGFWSALLDKAYTKLFSSQSALSGGSTTEGFEDFTGGIAEVHELTRPDPHLFHIIQKALGRGSLMGRSIDITNSPDSEAITSQKLVKGHAYSVTGADQVEYQGDTDLLIWIRNPWGQVEWTGTWSDKGSDGLDPTVRTRNPIRNVPSEASEMIRLTLCDADGAASTMRTESVSEHPAVQIFIGLDCRSRETSGGTRQSLTSERQEPSILLQVPDEFSGQMNVHLDRNFFVRHASAVRSETFINLREVCSRFVLPPGEYLIVPSTFEPNKDGDFCIQVFSEKQADFQVLEDPVESRVEKVRVLTCDDVDDRFRRLFGQLAGQDCEISAFELQRILNKVVTKPLNLETKGWATLCICRNMVNLLDKDGCGKLGLVKFKILWTKIENFLTHVSPLCSRISTGPEMWTAVDEAGFNLNSLLYQVLVARYSELDLTVDFDNFVSCLVRLETMFDLFARLDMDGSRTVELGLMEVPGCG</sequence>
<dbReference type="InterPro" id="IPR038765">
    <property type="entry name" value="Papain-like_cys_pep_sf"/>
</dbReference>
<feature type="active site" evidence="10">
    <location>
        <position position="236"/>
    </location>
</feature>
<dbReference type="PANTHER" id="PTHR10183:SF268">
    <property type="entry name" value="CALPAIN-2 CATALYTIC SUBUNIT"/>
    <property type="match status" value="1"/>
</dbReference>
<protein>
    <submittedName>
        <fullName evidence="13">Calpain 2, (m/II) large subunit, like</fullName>
    </submittedName>
</protein>
<dbReference type="PANTHER" id="PTHR10183">
    <property type="entry name" value="CALPAIN"/>
    <property type="match status" value="1"/>
</dbReference>
<dbReference type="PRINTS" id="PR00704">
    <property type="entry name" value="CALPAIN"/>
</dbReference>
<proteinExistence type="inferred from homology"/>
<dbReference type="STRING" id="48698.ENSPFOP00000018778"/>
<keyword evidence="9" id="KW-0472">Membrane</keyword>
<keyword evidence="5" id="KW-1003">Cell membrane</keyword>
<evidence type="ECO:0000256" key="8">
    <source>
        <dbReference type="ARBA" id="ARBA00022807"/>
    </source>
</evidence>
<dbReference type="SUPFAM" id="SSF49758">
    <property type="entry name" value="Calpain large subunit, middle domain (domain III)"/>
    <property type="match status" value="1"/>
</dbReference>
<evidence type="ECO:0000259" key="12">
    <source>
        <dbReference type="PROSITE" id="PS50203"/>
    </source>
</evidence>
<dbReference type="Gene3D" id="2.60.120.380">
    <property type="match status" value="1"/>
</dbReference>
<evidence type="ECO:0000256" key="5">
    <source>
        <dbReference type="ARBA" id="ARBA00022475"/>
    </source>
</evidence>
<evidence type="ECO:0000256" key="4">
    <source>
        <dbReference type="ARBA" id="ARBA00007623"/>
    </source>
</evidence>
<comment type="cofactor">
    <cofactor evidence="1">
        <name>Ca(2+)</name>
        <dbReference type="ChEBI" id="CHEBI:29108"/>
    </cofactor>
</comment>
<keyword evidence="7" id="KW-0677">Repeat</keyword>
<evidence type="ECO:0000256" key="7">
    <source>
        <dbReference type="ARBA" id="ARBA00022737"/>
    </source>
</evidence>
<dbReference type="SMART" id="SM00720">
    <property type="entry name" value="calpain_III"/>
    <property type="match status" value="1"/>
</dbReference>
<dbReference type="InterPro" id="IPR036213">
    <property type="entry name" value="Calpain_III_sf"/>
</dbReference>
<dbReference type="InterPro" id="IPR022683">
    <property type="entry name" value="Calpain_III"/>
</dbReference>
<comment type="subcellular location">
    <subcellularLocation>
        <location evidence="2">Cell membrane</location>
    </subcellularLocation>
    <subcellularLocation>
        <location evidence="3">Cytoplasm</location>
    </subcellularLocation>
</comment>
<keyword evidence="8" id="KW-0645">Protease</keyword>
<dbReference type="Ensembl" id="ENSPFOT00000018800.2">
    <property type="protein sequence ID" value="ENSPFOP00000018778.2"/>
    <property type="gene ID" value="ENSPFOG00000018624.2"/>
</dbReference>
<evidence type="ECO:0000313" key="14">
    <source>
        <dbReference type="Proteomes" id="UP000028760"/>
    </source>
</evidence>
<dbReference type="SUPFAM" id="SSF47473">
    <property type="entry name" value="EF-hand"/>
    <property type="match status" value="1"/>
</dbReference>
<dbReference type="EMBL" id="AYCK01022110">
    <property type="status" value="NOT_ANNOTATED_CDS"/>
    <property type="molecule type" value="Genomic_DNA"/>
</dbReference>
<evidence type="ECO:0000256" key="10">
    <source>
        <dbReference type="PIRSR" id="PIRSR622684-1"/>
    </source>
</evidence>
<evidence type="ECO:0000313" key="13">
    <source>
        <dbReference type="Ensembl" id="ENSPFOP00000018778.2"/>
    </source>
</evidence>
<dbReference type="InterPro" id="IPR011992">
    <property type="entry name" value="EF-hand-dom_pair"/>
</dbReference>
<evidence type="ECO:0000256" key="6">
    <source>
        <dbReference type="ARBA" id="ARBA00022490"/>
    </source>
</evidence>